<dbReference type="SUPFAM" id="SSF50475">
    <property type="entry name" value="FMN-binding split barrel"/>
    <property type="match status" value="1"/>
</dbReference>
<dbReference type="InterPro" id="IPR011576">
    <property type="entry name" value="Pyridox_Oxase_N"/>
</dbReference>
<name>C8W1Q6_DESAS</name>
<evidence type="ECO:0000313" key="2">
    <source>
        <dbReference type="EMBL" id="ACV63527.1"/>
    </source>
</evidence>
<dbReference type="AlphaFoldDB" id="C8W1Q6"/>
<dbReference type="Gene3D" id="2.30.110.10">
    <property type="entry name" value="Electron Transport, Fmn-binding Protein, Chain A"/>
    <property type="match status" value="1"/>
</dbReference>
<protein>
    <submittedName>
        <fullName evidence="2">Pyridoxamine 5'-phosphate oxidase-related FMN-binding</fullName>
    </submittedName>
</protein>
<organism evidence="2 3">
    <name type="scientific">Desulfofarcimen acetoxidans (strain ATCC 49208 / DSM 771 / KCTC 5769 / VKM B-1644 / 5575)</name>
    <name type="common">Desulfotomaculum acetoxidans</name>
    <dbReference type="NCBI Taxonomy" id="485916"/>
    <lineage>
        <taxon>Bacteria</taxon>
        <taxon>Bacillati</taxon>
        <taxon>Bacillota</taxon>
        <taxon>Clostridia</taxon>
        <taxon>Eubacteriales</taxon>
        <taxon>Peptococcaceae</taxon>
        <taxon>Desulfofarcimen</taxon>
    </lineage>
</organism>
<dbReference type="OrthoDB" id="1954731at2"/>
<dbReference type="HOGENOM" id="CLU_178349_0_0_9"/>
<gene>
    <name evidence="2" type="ordered locus">Dtox_2749</name>
</gene>
<dbReference type="RefSeq" id="WP_015758221.1">
    <property type="nucleotide sequence ID" value="NC_013216.1"/>
</dbReference>
<evidence type="ECO:0000259" key="1">
    <source>
        <dbReference type="Pfam" id="PF01243"/>
    </source>
</evidence>
<dbReference type="InterPro" id="IPR012349">
    <property type="entry name" value="Split_barrel_FMN-bd"/>
</dbReference>
<dbReference type="EMBL" id="CP001720">
    <property type="protein sequence ID" value="ACV63527.1"/>
    <property type="molecule type" value="Genomic_DNA"/>
</dbReference>
<dbReference type="PANTHER" id="PTHR40660">
    <property type="entry name" value="5'-PHOSPHATE OXIDASE PUTATIVE DOMAIN-CONTAINING PROTEIN-RELATED"/>
    <property type="match status" value="1"/>
</dbReference>
<keyword evidence="3" id="KW-1185">Reference proteome</keyword>
<feature type="domain" description="Pyridoxamine 5'-phosphate oxidase N-terminal" evidence="1">
    <location>
        <begin position="12"/>
        <end position="91"/>
    </location>
</feature>
<proteinExistence type="predicted"/>
<dbReference type="KEGG" id="dae:Dtox_2749"/>
<dbReference type="STRING" id="485916.Dtox_2749"/>
<sequence>MGCNCCGCNTLLTPEIKEVIAQSAFVPIATLSEDGQPHLIVVGKVKEVRNDNTLVFGVYKMEKTRRNIAETAVMQVAVVAGKKGYRLSGKAWTEGEEVFLTVEKADALL</sequence>
<accession>C8W1Q6</accession>
<dbReference type="Pfam" id="PF01243">
    <property type="entry name" value="PNPOx_N"/>
    <property type="match status" value="1"/>
</dbReference>
<evidence type="ECO:0000313" key="3">
    <source>
        <dbReference type="Proteomes" id="UP000002217"/>
    </source>
</evidence>
<dbReference type="Proteomes" id="UP000002217">
    <property type="component" value="Chromosome"/>
</dbReference>
<dbReference type="PANTHER" id="PTHR40660:SF1">
    <property type="entry name" value="5'-PHOSPHATE OXIDASE PUTATIVE DOMAIN-CONTAINING PROTEIN-RELATED"/>
    <property type="match status" value="1"/>
</dbReference>
<dbReference type="eggNOG" id="COG3576">
    <property type="taxonomic scope" value="Bacteria"/>
</dbReference>
<reference evidence="2 3" key="1">
    <citation type="journal article" date="2009" name="Stand. Genomic Sci.">
        <title>Complete genome sequence of Desulfotomaculum acetoxidans type strain (5575).</title>
        <authorList>
            <person name="Spring S."/>
            <person name="Lapidus A."/>
            <person name="Schroder M."/>
            <person name="Gleim D."/>
            <person name="Sims D."/>
            <person name="Meincke L."/>
            <person name="Glavina Del Rio T."/>
            <person name="Tice H."/>
            <person name="Copeland A."/>
            <person name="Cheng J.F."/>
            <person name="Lucas S."/>
            <person name="Chen F."/>
            <person name="Nolan M."/>
            <person name="Bruce D."/>
            <person name="Goodwin L."/>
            <person name="Pitluck S."/>
            <person name="Ivanova N."/>
            <person name="Mavromatis K."/>
            <person name="Mikhailova N."/>
            <person name="Pati A."/>
            <person name="Chen A."/>
            <person name="Palaniappan K."/>
            <person name="Land M."/>
            <person name="Hauser L."/>
            <person name="Chang Y.J."/>
            <person name="Jeffries C.D."/>
            <person name="Chain P."/>
            <person name="Saunders E."/>
            <person name="Brettin T."/>
            <person name="Detter J.C."/>
            <person name="Goker M."/>
            <person name="Bristow J."/>
            <person name="Eisen J.A."/>
            <person name="Markowitz V."/>
            <person name="Hugenholtz P."/>
            <person name="Kyrpides N.C."/>
            <person name="Klenk H.P."/>
            <person name="Han C."/>
        </authorList>
    </citation>
    <scope>NUCLEOTIDE SEQUENCE [LARGE SCALE GENOMIC DNA]</scope>
    <source>
        <strain evidence="3">ATCC 49208 / DSM 771 / VKM B-1644</strain>
    </source>
</reference>